<gene>
    <name evidence="2" type="ORF">EFE23_25415</name>
</gene>
<organism evidence="2 3">
    <name type="scientific">Micromonospora solifontis</name>
    <dbReference type="NCBI Taxonomy" id="2487138"/>
    <lineage>
        <taxon>Bacteria</taxon>
        <taxon>Bacillati</taxon>
        <taxon>Actinomycetota</taxon>
        <taxon>Actinomycetes</taxon>
        <taxon>Micromonosporales</taxon>
        <taxon>Micromonosporaceae</taxon>
        <taxon>Micromonospora</taxon>
    </lineage>
</organism>
<evidence type="ECO:0000313" key="3">
    <source>
        <dbReference type="Proteomes" id="UP000280698"/>
    </source>
</evidence>
<protein>
    <submittedName>
        <fullName evidence="2">Uncharacterized protein</fullName>
    </submittedName>
</protein>
<feature type="region of interest" description="Disordered" evidence="1">
    <location>
        <begin position="23"/>
        <end position="42"/>
    </location>
</feature>
<keyword evidence="3" id="KW-1185">Reference proteome</keyword>
<proteinExistence type="predicted"/>
<sequence length="105" mass="11436">MTAARQPPRRRLDEQLIGAVIPTPLPRSAPPPAPMPALPAAVPPAREPVDDLVFDVARPDADGRVAARALLRALRWPPGHRLHIDVTRGLLLIRDPDRTGDDDIT</sequence>
<dbReference type="EMBL" id="RJLN01000118">
    <property type="protein sequence ID" value="RNL89000.1"/>
    <property type="molecule type" value="Genomic_DNA"/>
</dbReference>
<comment type="caution">
    <text evidence="2">The sequence shown here is derived from an EMBL/GenBank/DDBJ whole genome shotgun (WGS) entry which is preliminary data.</text>
</comment>
<evidence type="ECO:0000256" key="1">
    <source>
        <dbReference type="SAM" id="MobiDB-lite"/>
    </source>
</evidence>
<reference evidence="2 3" key="1">
    <citation type="submission" date="2018-11" db="EMBL/GenBank/DDBJ databases">
        <title>Micromonospora sp. PPF5-17, a new actinomycetes isolated from a hot spring soil.</title>
        <authorList>
            <person name="Thawai C."/>
        </authorList>
    </citation>
    <scope>NUCLEOTIDE SEQUENCE [LARGE SCALE GENOMIC DNA]</scope>
    <source>
        <strain evidence="2 3">PPF5-17</strain>
    </source>
</reference>
<dbReference type="Proteomes" id="UP000280698">
    <property type="component" value="Unassembled WGS sequence"/>
</dbReference>
<name>A0ABX9W944_9ACTN</name>
<dbReference type="RefSeq" id="WP_123243439.1">
    <property type="nucleotide sequence ID" value="NZ_JAAHBY010000118.1"/>
</dbReference>
<evidence type="ECO:0000313" key="2">
    <source>
        <dbReference type="EMBL" id="RNL89000.1"/>
    </source>
</evidence>
<accession>A0ABX9W944</accession>